<dbReference type="Pfam" id="PF12584">
    <property type="entry name" value="TRAPPC10"/>
    <property type="match status" value="1"/>
</dbReference>
<dbReference type="PANTHER" id="PTHR13251">
    <property type="entry name" value="EPILEPSY HOLOPROSENCEPHALY CANDIDATE 1/TMEM1"/>
    <property type="match status" value="1"/>
</dbReference>
<reference evidence="7 8" key="1">
    <citation type="submission" date="2015-12" db="EMBL/GenBank/DDBJ databases">
        <title>Dictyostelia acquired genes for synthesis and detection of signals that induce cell-type specialization by lateral gene transfer from prokaryotes.</title>
        <authorList>
            <person name="Gloeckner G."/>
            <person name="Schaap P."/>
        </authorList>
    </citation>
    <scope>NUCLEOTIDE SEQUENCE [LARGE SCALE GENOMIC DNA]</scope>
    <source>
        <strain evidence="7 8">TK</strain>
    </source>
</reference>
<keyword evidence="3" id="KW-0333">Golgi apparatus</keyword>
<evidence type="ECO:0000256" key="1">
    <source>
        <dbReference type="ARBA" id="ARBA00004555"/>
    </source>
</evidence>
<evidence type="ECO:0000259" key="6">
    <source>
        <dbReference type="Pfam" id="PF23036"/>
    </source>
</evidence>
<feature type="domain" description="TRAPPC10/Trs130 C-terminal" evidence="5">
    <location>
        <begin position="1212"/>
        <end position="1273"/>
    </location>
</feature>
<dbReference type="Proteomes" id="UP000076078">
    <property type="component" value="Unassembled WGS sequence"/>
</dbReference>
<dbReference type="STRING" id="361077.A0A152A787"/>
<evidence type="ECO:0000256" key="4">
    <source>
        <dbReference type="SAM" id="MobiDB-lite"/>
    </source>
</evidence>
<organism evidence="7 8">
    <name type="scientific">Tieghemostelium lacteum</name>
    <name type="common">Slime mold</name>
    <name type="synonym">Dictyostelium lacteum</name>
    <dbReference type="NCBI Taxonomy" id="361077"/>
    <lineage>
        <taxon>Eukaryota</taxon>
        <taxon>Amoebozoa</taxon>
        <taxon>Evosea</taxon>
        <taxon>Eumycetozoa</taxon>
        <taxon>Dictyostelia</taxon>
        <taxon>Dictyosteliales</taxon>
        <taxon>Raperosteliaceae</taxon>
        <taxon>Tieghemostelium</taxon>
    </lineage>
</organism>
<comment type="caution">
    <text evidence="7">The sequence shown here is derived from an EMBL/GenBank/DDBJ whole genome shotgun (WGS) entry which is preliminary data.</text>
</comment>
<dbReference type="GO" id="GO:0005829">
    <property type="term" value="C:cytosol"/>
    <property type="evidence" value="ECO:0007669"/>
    <property type="project" value="GOC"/>
</dbReference>
<keyword evidence="2" id="KW-0813">Transport</keyword>
<feature type="domain" description="TRAPPC10/Trs130 N-terminal" evidence="6">
    <location>
        <begin position="102"/>
        <end position="400"/>
    </location>
</feature>
<feature type="region of interest" description="Disordered" evidence="4">
    <location>
        <begin position="64"/>
        <end position="99"/>
    </location>
</feature>
<protein>
    <submittedName>
        <fullName evidence="7">Trappc10-1</fullName>
    </submittedName>
</protein>
<dbReference type="Pfam" id="PF23036">
    <property type="entry name" value="TRAPPC10_1st"/>
    <property type="match status" value="1"/>
</dbReference>
<dbReference type="FunCoup" id="A0A152A787">
    <property type="interactions" value="17"/>
</dbReference>
<dbReference type="GO" id="GO:0006891">
    <property type="term" value="P:intra-Golgi vesicle-mediated transport"/>
    <property type="evidence" value="ECO:0007669"/>
    <property type="project" value="TreeGrafter"/>
</dbReference>
<dbReference type="PANTHER" id="PTHR13251:SF3">
    <property type="entry name" value="TRAFFICKING PROTEIN PARTICLE COMPLEX SUBUNIT 10"/>
    <property type="match status" value="1"/>
</dbReference>
<evidence type="ECO:0000313" key="8">
    <source>
        <dbReference type="Proteomes" id="UP000076078"/>
    </source>
</evidence>
<dbReference type="InterPro" id="IPR045126">
    <property type="entry name" value="TRAPPC10/Trs130"/>
</dbReference>
<dbReference type="OMA" id="FFKHENY"/>
<sequence>MSTTSLSSSTNNTNNLSNSQSNVNNNSSTSANASPISTTSSNGSVTSSNASSSAASVVSRLSSSFSPKSLSSSNSNIPTLSSSQTISSPPLNSSSSNKAYNSDHITITYRDDCKVWNIVESELLNHLPLRNITWKTKTGSTKVVERMPIEILHCDDDRIKNAQELYKKPYLYLYLVHCEDADAYKNEIKNKIKTWIQTMTDRQQEWLIVYVSLGQKRLSELTSKLTRTVYDRIKNDFNVKRDRCCQLRCCDEKNTYEELWDDFLVKMKEGIISSAEQYLTCYEDEIRKLDAKRILPGWSFLNFFFVKESLAFIYERAQLYEDALMQYYELEVLFADNSNNVFESISPSDQDEIKVLTLDFTKKNYRELIRTGKISLFDFKHYLFARQSKLLFLLQKPIEVVSKALVFITSVSIIIKRFSPKCFNPLFRESWIYCASMEIIKACQDSFEKILLGNKETSNILSGQTKAKTTSIGRFFGNALGTIGKVNNQIATTLNMPSASSSSSSSASSISGTQSLTSLQSAQITNYIQQQNQQSSSGTGSKTNSLNLSELEARMEKQDRETLDFLLGDMLFNASQKLEELAVKLKMLAPNIDNLSDETLEQLQVPDQTMMTFNQYIDKILALVPMDEKLEISQDDTQQQDSSQLLGLFPNYPELRVIFKSKKEFQRCLLEVLGQSVKLYAQSNRTRSIARLTYSMANYHFRLGQFQVAETLLKSIDNRESLWPEIEYATKTKLAYCQKQLNHIQDYVSSCVSLLTPGILRNQEENLFYLAEISQMSLLDLNIVQPMSPLFKSKVYCKETLFRYLDTIRVQVRIHSYLSSPISISSGYVSFIKLTPNAPSTVAASEKLNFQMTDFELHPGVNHLVFTTIASSKSTFIKDSICLKINNIAFGHSLRGDLSDKSEIKIIDSESLITLESFTNNPLLLYTVQYIGIKLFTHSDQIETGILSFYSMTGVTIIPSNSFMVIRTLADGSSQVEEIALTNEKLPLSQIGANEQLEFYLPVMAINHDTCTHQIRVELQHQKQTKEKFSSSLVSSTLFINPFSVQEQFIPVNNQQNHLFLKLMIQCTSSTMLQIQDFQLEGCDPQYQEQGSTNPFYMVNDYNRQAITNLKMYPGQVISMIFEMKKYDMGSDSATANKDCKIHLKYINRLPETELPMIKECKPLWRDNVSFQWPIKFYCPVNYYQVDLKIPEIGYLGEFTPFEFTITNLDKNNLSQSMQYQLEFDYSTWMISGKSKHTFNFEPGQQEFQFKCNLIPIIIGSLTLPKVTLIGVKSQNIHYSKNFNQSIYVYPTPQIFTCQIISTQSSVESAK</sequence>
<dbReference type="InParanoid" id="A0A152A787"/>
<dbReference type="OrthoDB" id="18106at2759"/>
<feature type="compositionally biased region" description="Low complexity" evidence="4">
    <location>
        <begin position="64"/>
        <end position="97"/>
    </location>
</feature>
<evidence type="ECO:0000313" key="7">
    <source>
        <dbReference type="EMBL" id="KYR02113.1"/>
    </source>
</evidence>
<dbReference type="InterPro" id="IPR022233">
    <property type="entry name" value="TRAPPC10/Trs130_C"/>
</dbReference>
<evidence type="ECO:0000256" key="2">
    <source>
        <dbReference type="ARBA" id="ARBA00022448"/>
    </source>
</evidence>
<gene>
    <name evidence="7" type="ORF">DLAC_00913</name>
</gene>
<dbReference type="EMBL" id="LODT01000004">
    <property type="protein sequence ID" value="KYR02113.1"/>
    <property type="molecule type" value="Genomic_DNA"/>
</dbReference>
<dbReference type="InterPro" id="IPR056913">
    <property type="entry name" value="TRAPPC10/Trs130_N"/>
</dbReference>
<name>A0A152A787_TIELA</name>
<comment type="subcellular location">
    <subcellularLocation>
        <location evidence="1">Golgi apparatus</location>
    </subcellularLocation>
</comment>
<accession>A0A152A787</accession>
<dbReference type="GO" id="GO:1990071">
    <property type="term" value="C:TRAPPII protein complex"/>
    <property type="evidence" value="ECO:0007669"/>
    <property type="project" value="InterPro"/>
</dbReference>
<proteinExistence type="predicted"/>
<feature type="region of interest" description="Disordered" evidence="4">
    <location>
        <begin position="1"/>
        <end position="50"/>
    </location>
</feature>
<evidence type="ECO:0000256" key="3">
    <source>
        <dbReference type="ARBA" id="ARBA00023034"/>
    </source>
</evidence>
<keyword evidence="8" id="KW-1185">Reference proteome</keyword>
<evidence type="ECO:0000259" key="5">
    <source>
        <dbReference type="Pfam" id="PF12584"/>
    </source>
</evidence>
<dbReference type="GO" id="GO:0034498">
    <property type="term" value="P:early endosome to Golgi transport"/>
    <property type="evidence" value="ECO:0007669"/>
    <property type="project" value="TreeGrafter"/>
</dbReference>